<organism evidence="1 2">
    <name type="scientific">Meloidogyne graminicola</name>
    <dbReference type="NCBI Taxonomy" id="189291"/>
    <lineage>
        <taxon>Eukaryota</taxon>
        <taxon>Metazoa</taxon>
        <taxon>Ecdysozoa</taxon>
        <taxon>Nematoda</taxon>
        <taxon>Chromadorea</taxon>
        <taxon>Rhabditida</taxon>
        <taxon>Tylenchina</taxon>
        <taxon>Tylenchomorpha</taxon>
        <taxon>Tylenchoidea</taxon>
        <taxon>Meloidogynidae</taxon>
        <taxon>Meloidogyninae</taxon>
        <taxon>Meloidogyne</taxon>
    </lineage>
</organism>
<dbReference type="AlphaFoldDB" id="A0A8T0A3Z4"/>
<sequence>MNTDLNNNIIILGKVGKNKYEENLTNYLSSQKDCSNSCCLYSVTSIVGGSFTNRSQKLNQIARELNLNLHSLIDNLMCSETFYISPIRRSSTHCQLSLQIVNLNRSFNGQDVAIIKCSYGERGNNFEFRWPFCEFNSFLWAFRGVCTETFYPSMREQLGFPQIEEPFAEESENLGINFSIFEMHRELRLEELANDLVLDLQRRKSKEGKGELIFKKQNSKTKSLYFIENRNTIYVTTKIIKGKYLKDDTVEHWPKFTRSYFRFAVLGKAMKFFYQK</sequence>
<evidence type="ECO:0000313" key="2">
    <source>
        <dbReference type="Proteomes" id="UP000605970"/>
    </source>
</evidence>
<proteinExistence type="predicted"/>
<comment type="caution">
    <text evidence="1">The sequence shown here is derived from an EMBL/GenBank/DDBJ whole genome shotgun (WGS) entry which is preliminary data.</text>
</comment>
<reference evidence="1" key="1">
    <citation type="journal article" date="2020" name="Ecol. Evol.">
        <title>Genome structure and content of the rice root-knot nematode (Meloidogyne graminicola).</title>
        <authorList>
            <person name="Phan N.T."/>
            <person name="Danchin E.G.J."/>
            <person name="Klopp C."/>
            <person name="Perfus-Barbeoch L."/>
            <person name="Kozlowski D.K."/>
            <person name="Koutsovoulos G.D."/>
            <person name="Lopez-Roques C."/>
            <person name="Bouchez O."/>
            <person name="Zahm M."/>
            <person name="Besnard G."/>
            <person name="Bellafiore S."/>
        </authorList>
    </citation>
    <scope>NUCLEOTIDE SEQUENCE</scope>
    <source>
        <strain evidence="1">VN-18</strain>
    </source>
</reference>
<gene>
    <name evidence="1" type="ORF">Mgra_00000484</name>
</gene>
<dbReference type="OrthoDB" id="5898601at2759"/>
<protein>
    <submittedName>
        <fullName evidence="1">Uncharacterized protein</fullName>
    </submittedName>
</protein>
<name>A0A8T0A3Z4_9BILA</name>
<keyword evidence="2" id="KW-1185">Reference proteome</keyword>
<dbReference type="EMBL" id="JABEBT010000002">
    <property type="protein sequence ID" value="KAF7640039.1"/>
    <property type="molecule type" value="Genomic_DNA"/>
</dbReference>
<evidence type="ECO:0000313" key="1">
    <source>
        <dbReference type="EMBL" id="KAF7640039.1"/>
    </source>
</evidence>
<accession>A0A8T0A3Z4</accession>
<dbReference type="Proteomes" id="UP000605970">
    <property type="component" value="Unassembled WGS sequence"/>
</dbReference>